<name>A0ABT6M998_9NOCA</name>
<proteinExistence type="predicted"/>
<feature type="domain" description="PucR C-terminal helix-turn-helix" evidence="1">
    <location>
        <begin position="370"/>
        <end position="427"/>
    </location>
</feature>
<organism evidence="3 4">
    <name type="scientific">Prescottella agglutinans</name>
    <dbReference type="NCBI Taxonomy" id="1644129"/>
    <lineage>
        <taxon>Bacteria</taxon>
        <taxon>Bacillati</taxon>
        <taxon>Actinomycetota</taxon>
        <taxon>Actinomycetes</taxon>
        <taxon>Mycobacteriales</taxon>
        <taxon>Nocardiaceae</taxon>
        <taxon>Prescottella</taxon>
    </lineage>
</organism>
<reference evidence="3 4" key="1">
    <citation type="submission" date="2023-04" db="EMBL/GenBank/DDBJ databases">
        <title>Forest soil microbial communities from Buena Vista Peninsula, Colon Province, Panama.</title>
        <authorList>
            <person name="Bouskill N."/>
        </authorList>
    </citation>
    <scope>NUCLEOTIDE SEQUENCE [LARGE SCALE GENOMIC DNA]</scope>
    <source>
        <strain evidence="3 4">CFH S0262</strain>
    </source>
</reference>
<dbReference type="Proteomes" id="UP001160334">
    <property type="component" value="Unassembled WGS sequence"/>
</dbReference>
<dbReference type="PANTHER" id="PTHR33744:SF7">
    <property type="entry name" value="PUCR FAMILY TRANSCRIPTIONAL REGULATOR"/>
    <property type="match status" value="1"/>
</dbReference>
<dbReference type="InterPro" id="IPR051448">
    <property type="entry name" value="CdaR-like_regulators"/>
</dbReference>
<comment type="caution">
    <text evidence="3">The sequence shown here is derived from an EMBL/GenBank/DDBJ whole genome shotgun (WGS) entry which is preliminary data.</text>
</comment>
<dbReference type="InterPro" id="IPR042070">
    <property type="entry name" value="PucR_C-HTH_sf"/>
</dbReference>
<evidence type="ECO:0000259" key="1">
    <source>
        <dbReference type="Pfam" id="PF13556"/>
    </source>
</evidence>
<protein>
    <recommendedName>
        <fullName evidence="5">PucR family transcriptional regulator</fullName>
    </recommendedName>
</protein>
<evidence type="ECO:0000313" key="4">
    <source>
        <dbReference type="Proteomes" id="UP001160334"/>
    </source>
</evidence>
<dbReference type="EMBL" id="JARXVC010000003">
    <property type="protein sequence ID" value="MDH6280341.1"/>
    <property type="molecule type" value="Genomic_DNA"/>
</dbReference>
<dbReference type="InterPro" id="IPR025736">
    <property type="entry name" value="PucR_C-HTH_dom"/>
</dbReference>
<evidence type="ECO:0000313" key="3">
    <source>
        <dbReference type="EMBL" id="MDH6280341.1"/>
    </source>
</evidence>
<evidence type="ECO:0008006" key="5">
    <source>
        <dbReference type="Google" id="ProtNLM"/>
    </source>
</evidence>
<accession>A0ABT6M998</accession>
<evidence type="ECO:0000259" key="2">
    <source>
        <dbReference type="Pfam" id="PF14361"/>
    </source>
</evidence>
<dbReference type="Pfam" id="PF13556">
    <property type="entry name" value="HTH_30"/>
    <property type="match status" value="1"/>
</dbReference>
<gene>
    <name evidence="3" type="ORF">M2280_001553</name>
</gene>
<sequence>MDRKDRGDGGATDAAIRGFASIRRRIVRPMPSEDDRRRPEASTAVIAILDRLDARLDSLSDGRKIRVLEGRQGVPTGSHPEPLRPSTRRFFGLAARAIRENRTFTAVELRPIREGAVQAAADGASLTAVLHNWHRFGRTLLDECRAAAAGERAAGLVEIASAVLRLQETITSAVVESYESERVALDGDEKPSKELLARLLLAGQDADPTARWCGIELSDEYSVLALSYVDTQRDPASQWSADARMARVLERHGPPPVLGVLEQDGGTLLVPHKVGGDIDWYRRAVVLVESISAAVDAPVTGAVTEPVTRARIADSERLAGELLVLARRLGREPAVYQLKDLALPFQLSRPTEGRQYLADWLLPLDPYPELVETLDAYLHHDLDRGRTARALDVHPNTVNNRLGRIRDLAGVDPSRYEGIMTLGSALDARRARGWEPGGVQ</sequence>
<dbReference type="Pfam" id="PF14361">
    <property type="entry name" value="RsbRD_N"/>
    <property type="match status" value="1"/>
</dbReference>
<feature type="domain" description="RsbT co-antagonist protein RsbRD N-terminal" evidence="2">
    <location>
        <begin position="77"/>
        <end position="187"/>
    </location>
</feature>
<dbReference type="Gene3D" id="1.10.10.2840">
    <property type="entry name" value="PucR C-terminal helix-turn-helix domain"/>
    <property type="match status" value="1"/>
</dbReference>
<keyword evidence="4" id="KW-1185">Reference proteome</keyword>
<dbReference type="PANTHER" id="PTHR33744">
    <property type="entry name" value="CARBOHYDRATE DIACID REGULATOR"/>
    <property type="match status" value="1"/>
</dbReference>
<dbReference type="InterPro" id="IPR025751">
    <property type="entry name" value="RsbRD_N_dom"/>
</dbReference>